<feature type="domain" description="4Fe-4S ferredoxin-type" evidence="7">
    <location>
        <begin position="82"/>
        <end position="111"/>
    </location>
</feature>
<dbReference type="Gene3D" id="3.50.50.60">
    <property type="entry name" value="FAD/NAD(P)-binding domain"/>
    <property type="match status" value="2"/>
</dbReference>
<accession>A0A518ENV4</accession>
<dbReference type="SUPFAM" id="SSF51905">
    <property type="entry name" value="FAD/NAD(P)-binding domain"/>
    <property type="match status" value="2"/>
</dbReference>
<dbReference type="EMBL" id="CP036434">
    <property type="protein sequence ID" value="QDV05774.1"/>
    <property type="molecule type" value="Genomic_DNA"/>
</dbReference>
<dbReference type="GO" id="GO:0004324">
    <property type="term" value="F:ferredoxin-NADP+ reductase activity"/>
    <property type="evidence" value="ECO:0007669"/>
    <property type="project" value="UniProtKB-EC"/>
</dbReference>
<keyword evidence="6" id="KW-0472">Membrane</keyword>
<evidence type="ECO:0000313" key="8">
    <source>
        <dbReference type="EMBL" id="QDV05774.1"/>
    </source>
</evidence>
<sequence length="744" mass="79918">MSWAILAAMAGVLTLAVLVALHRRAEIRAMARTLERRDVAVEQGAAKAELQHPVIDLSRCLGCGTCVAACPEEGVLEMVHGQAAVVRGARCIGAGACERECPVDAITITMGDTSERRDIPALDPHLEAVGTPGLFLAGEVTAHALIKTAIDHGVAVAAEVATRMNGSAGQDTAVLDLCIVGAGPAGLAASLEAKRHGLSFLTIDQEARPGGTVARYPRRKLVTTQPIEIPLYGKFRQTSYSKEELMELWHGIIDEQQLPIQGNETFERLSRSDDGAFIVHTGTQEIRARHVCLALGRRGAPRRLGIPGEELPKVAYSLLDARSYAGRQVMVIGGGDSAVEAAIALSEQVGTEVALSYRRAAFIRIKAVNERRLQDALSEGRLTLYFETTAVAIDETSVTLQDAAGQRYALPNQDVFIMVGGIAPVDVLEAAGVSFDPSLRAASEAIEEEGTGLVHALATALALTLLALAFAVYHGDYYGLPRFERPAHIKHELLRPGRGLGLWLGIGSITLVAVNLAYLVRRAPAFAAKFAGWPIGSLKAWMTSHIATGILAFLFALLHASMAPRNTVGSHALWALLALLVTGSIGRYLYAWVPRAANGRELEIDEVKFQLSALSGAWDGQHQAFGAEAREKLGELVRTRQWESSFLGRIGAMLTGHRALKSALVELHSSGTKQGLSRDQIDGVLKLTERGYHTALHAAHLEDIRAVLGTWRYAHRWVAALMVVLALLHIGHAIFYGQLIGGRS</sequence>
<keyword evidence="5" id="KW-0411">Iron-sulfur</keyword>
<dbReference type="InterPro" id="IPR050097">
    <property type="entry name" value="Ferredoxin-NADP_redctase_2"/>
</dbReference>
<feature type="transmembrane region" description="Helical" evidence="6">
    <location>
        <begin position="717"/>
        <end position="737"/>
    </location>
</feature>
<evidence type="ECO:0000313" key="9">
    <source>
        <dbReference type="Proteomes" id="UP000320390"/>
    </source>
</evidence>
<evidence type="ECO:0000256" key="5">
    <source>
        <dbReference type="ARBA" id="ARBA00023014"/>
    </source>
</evidence>
<feature type="transmembrane region" description="Helical" evidence="6">
    <location>
        <begin position="572"/>
        <end position="593"/>
    </location>
</feature>
<dbReference type="PROSITE" id="PS00198">
    <property type="entry name" value="4FE4S_FER_1"/>
    <property type="match status" value="1"/>
</dbReference>
<dbReference type="SUPFAM" id="SSF54862">
    <property type="entry name" value="4Fe-4S ferredoxins"/>
    <property type="match status" value="1"/>
</dbReference>
<reference evidence="8 9" key="1">
    <citation type="submission" date="2019-02" db="EMBL/GenBank/DDBJ databases">
        <title>Deep-cultivation of Planctomycetes and their phenomic and genomic characterization uncovers novel biology.</title>
        <authorList>
            <person name="Wiegand S."/>
            <person name="Jogler M."/>
            <person name="Boedeker C."/>
            <person name="Pinto D."/>
            <person name="Vollmers J."/>
            <person name="Rivas-Marin E."/>
            <person name="Kohn T."/>
            <person name="Peeters S.H."/>
            <person name="Heuer A."/>
            <person name="Rast P."/>
            <person name="Oberbeckmann S."/>
            <person name="Bunk B."/>
            <person name="Jeske O."/>
            <person name="Meyerdierks A."/>
            <person name="Storesund J.E."/>
            <person name="Kallscheuer N."/>
            <person name="Luecker S."/>
            <person name="Lage O.M."/>
            <person name="Pohl T."/>
            <person name="Merkel B.J."/>
            <person name="Hornburger P."/>
            <person name="Mueller R.-W."/>
            <person name="Bruemmer F."/>
            <person name="Labrenz M."/>
            <person name="Spormann A.M."/>
            <person name="Op den Camp H."/>
            <person name="Overmann J."/>
            <person name="Amann R."/>
            <person name="Jetten M.S.M."/>
            <person name="Mascher T."/>
            <person name="Medema M.H."/>
            <person name="Devos D.P."/>
            <person name="Kaster A.-K."/>
            <person name="Ovreas L."/>
            <person name="Rohde M."/>
            <person name="Galperin M.Y."/>
            <person name="Jogler C."/>
        </authorList>
    </citation>
    <scope>NUCLEOTIDE SEQUENCE [LARGE SCALE GENOMIC DNA]</scope>
    <source>
        <strain evidence="8 9">Poly30</strain>
    </source>
</reference>
<dbReference type="OrthoDB" id="9778740at2"/>
<dbReference type="Pfam" id="PF13738">
    <property type="entry name" value="Pyr_redox_3"/>
    <property type="match status" value="1"/>
</dbReference>
<evidence type="ECO:0000259" key="7">
    <source>
        <dbReference type="PROSITE" id="PS51379"/>
    </source>
</evidence>
<feature type="transmembrane region" description="Helical" evidence="6">
    <location>
        <begin position="453"/>
        <end position="473"/>
    </location>
</feature>
<dbReference type="Proteomes" id="UP000320390">
    <property type="component" value="Chromosome"/>
</dbReference>
<feature type="domain" description="4Fe-4S ferredoxin-type" evidence="7">
    <location>
        <begin position="51"/>
        <end position="81"/>
    </location>
</feature>
<dbReference type="Pfam" id="PF13237">
    <property type="entry name" value="Fer4_10"/>
    <property type="match status" value="1"/>
</dbReference>
<evidence type="ECO:0000256" key="2">
    <source>
        <dbReference type="ARBA" id="ARBA00022723"/>
    </source>
</evidence>
<dbReference type="GO" id="GO:0046872">
    <property type="term" value="F:metal ion binding"/>
    <property type="evidence" value="ECO:0007669"/>
    <property type="project" value="UniProtKB-KW"/>
</dbReference>
<gene>
    <name evidence="8" type="ORF">Poly30_12760</name>
</gene>
<feature type="transmembrane region" description="Helical" evidence="6">
    <location>
        <begin position="500"/>
        <end position="520"/>
    </location>
</feature>
<keyword evidence="1" id="KW-0285">Flavoprotein</keyword>
<dbReference type="InterPro" id="IPR017900">
    <property type="entry name" value="4Fe4S_Fe_S_CS"/>
</dbReference>
<name>A0A518ENV4_9BACT</name>
<dbReference type="RefSeq" id="WP_145195369.1">
    <property type="nucleotide sequence ID" value="NZ_CP036434.1"/>
</dbReference>
<evidence type="ECO:0000256" key="1">
    <source>
        <dbReference type="ARBA" id="ARBA00022630"/>
    </source>
</evidence>
<dbReference type="PROSITE" id="PS51379">
    <property type="entry name" value="4FE4S_FER_2"/>
    <property type="match status" value="2"/>
</dbReference>
<keyword evidence="3 8" id="KW-0560">Oxidoreductase</keyword>
<evidence type="ECO:0000256" key="6">
    <source>
        <dbReference type="SAM" id="Phobius"/>
    </source>
</evidence>
<dbReference type="InterPro" id="IPR017896">
    <property type="entry name" value="4Fe4S_Fe-S-bd"/>
</dbReference>
<proteinExistence type="predicted"/>
<keyword evidence="4" id="KW-0408">Iron</keyword>
<protein>
    <submittedName>
        <fullName evidence="8">Ferredoxin--NADP reductase</fullName>
        <ecNumber evidence="8">1.18.1.2</ecNumber>
    </submittedName>
</protein>
<keyword evidence="2" id="KW-0479">Metal-binding</keyword>
<evidence type="ECO:0000256" key="3">
    <source>
        <dbReference type="ARBA" id="ARBA00023002"/>
    </source>
</evidence>
<keyword evidence="6" id="KW-1133">Transmembrane helix</keyword>
<dbReference type="PANTHER" id="PTHR48105">
    <property type="entry name" value="THIOREDOXIN REDUCTASE 1-RELATED-RELATED"/>
    <property type="match status" value="1"/>
</dbReference>
<organism evidence="8 9">
    <name type="scientific">Saltatorellus ferox</name>
    <dbReference type="NCBI Taxonomy" id="2528018"/>
    <lineage>
        <taxon>Bacteria</taxon>
        <taxon>Pseudomonadati</taxon>
        <taxon>Planctomycetota</taxon>
        <taxon>Planctomycetia</taxon>
        <taxon>Planctomycetia incertae sedis</taxon>
        <taxon>Saltatorellus</taxon>
    </lineage>
</organism>
<dbReference type="GO" id="GO:0051536">
    <property type="term" value="F:iron-sulfur cluster binding"/>
    <property type="evidence" value="ECO:0007669"/>
    <property type="project" value="UniProtKB-KW"/>
</dbReference>
<keyword evidence="6" id="KW-0812">Transmembrane</keyword>
<dbReference type="PRINTS" id="PR00469">
    <property type="entry name" value="PNDRDTASEII"/>
</dbReference>
<dbReference type="InterPro" id="IPR036188">
    <property type="entry name" value="FAD/NAD-bd_sf"/>
</dbReference>
<evidence type="ECO:0000256" key="4">
    <source>
        <dbReference type="ARBA" id="ARBA00023004"/>
    </source>
</evidence>
<keyword evidence="9" id="KW-1185">Reference proteome</keyword>
<dbReference type="EC" id="1.18.1.2" evidence="8"/>
<dbReference type="AlphaFoldDB" id="A0A518ENV4"/>
<feature type="transmembrane region" description="Helical" evidence="6">
    <location>
        <begin position="540"/>
        <end position="560"/>
    </location>
</feature>
<dbReference type="PRINTS" id="PR00368">
    <property type="entry name" value="FADPNR"/>
</dbReference>
<dbReference type="Gene3D" id="3.30.70.20">
    <property type="match status" value="1"/>
</dbReference>